<dbReference type="Gene3D" id="3.30.1060.10">
    <property type="entry name" value="Peptide methionine sulphoxide reductase MsrA"/>
    <property type="match status" value="1"/>
</dbReference>
<name>A0A3D5J0P5_9FLAO</name>
<dbReference type="InterPro" id="IPR036509">
    <property type="entry name" value="Met_Sox_Rdtase_MsrA_sf"/>
</dbReference>
<comment type="function">
    <text evidence="4">Has an important function as a repair enzyme for proteins that have been inactivated by oxidation. Catalyzes the reversible oxidation-reduction of methionine sulfoxide in proteins to methionine.</text>
</comment>
<evidence type="ECO:0000313" key="7">
    <source>
        <dbReference type="Proteomes" id="UP000264330"/>
    </source>
</evidence>
<protein>
    <recommendedName>
        <fullName evidence="4">Peptide methionine sulfoxide reductase MsrA</fullName>
        <shortName evidence="4">Protein-methionine-S-oxide reductase</shortName>
        <ecNumber evidence="4">1.8.4.11</ecNumber>
    </recommendedName>
    <alternativeName>
        <fullName evidence="4">Peptide-methionine (S)-S-oxide reductase</fullName>
        <shortName evidence="4">Peptide Met(O) reductase</shortName>
    </alternativeName>
</protein>
<gene>
    <name evidence="4 6" type="primary">msrA</name>
    <name evidence="6" type="ORF">DGQ38_11660</name>
</gene>
<accession>A0A3D5J0P5</accession>
<evidence type="ECO:0000256" key="1">
    <source>
        <dbReference type="ARBA" id="ARBA00023002"/>
    </source>
</evidence>
<dbReference type="EMBL" id="DPMF01000268">
    <property type="protein sequence ID" value="HCV81691.1"/>
    <property type="molecule type" value="Genomic_DNA"/>
</dbReference>
<proteinExistence type="inferred from homology"/>
<comment type="caution">
    <text evidence="6">The sequence shown here is derived from an EMBL/GenBank/DDBJ whole genome shotgun (WGS) entry which is preliminary data.</text>
</comment>
<dbReference type="EC" id="1.8.4.11" evidence="4"/>
<organism evidence="6 7">
    <name type="scientific">Zunongwangia profunda</name>
    <dbReference type="NCBI Taxonomy" id="398743"/>
    <lineage>
        <taxon>Bacteria</taxon>
        <taxon>Pseudomonadati</taxon>
        <taxon>Bacteroidota</taxon>
        <taxon>Flavobacteriia</taxon>
        <taxon>Flavobacteriales</taxon>
        <taxon>Flavobacteriaceae</taxon>
        <taxon>Zunongwangia</taxon>
    </lineage>
</organism>
<dbReference type="AlphaFoldDB" id="A0A3D5J0P5"/>
<dbReference type="NCBIfam" id="TIGR00401">
    <property type="entry name" value="msrA"/>
    <property type="match status" value="1"/>
</dbReference>
<evidence type="ECO:0000256" key="4">
    <source>
        <dbReference type="HAMAP-Rule" id="MF_01401"/>
    </source>
</evidence>
<evidence type="ECO:0000313" key="6">
    <source>
        <dbReference type="EMBL" id="HCV81691.1"/>
    </source>
</evidence>
<evidence type="ECO:0000256" key="3">
    <source>
        <dbReference type="ARBA" id="ARBA00048782"/>
    </source>
</evidence>
<reference evidence="6 7" key="1">
    <citation type="journal article" date="2018" name="Nat. Biotechnol.">
        <title>A standardized bacterial taxonomy based on genome phylogeny substantially revises the tree of life.</title>
        <authorList>
            <person name="Parks D.H."/>
            <person name="Chuvochina M."/>
            <person name="Waite D.W."/>
            <person name="Rinke C."/>
            <person name="Skarshewski A."/>
            <person name="Chaumeil P.A."/>
            <person name="Hugenholtz P."/>
        </authorList>
    </citation>
    <scope>NUCLEOTIDE SEQUENCE [LARGE SCALE GENOMIC DNA]</scope>
    <source>
        <strain evidence="6">UBA9359</strain>
    </source>
</reference>
<comment type="catalytic activity">
    <reaction evidence="2 4">
        <text>L-methionyl-[protein] + [thioredoxin]-disulfide + H2O = L-methionyl-(S)-S-oxide-[protein] + [thioredoxin]-dithiol</text>
        <dbReference type="Rhea" id="RHEA:14217"/>
        <dbReference type="Rhea" id="RHEA-COMP:10698"/>
        <dbReference type="Rhea" id="RHEA-COMP:10700"/>
        <dbReference type="Rhea" id="RHEA-COMP:12313"/>
        <dbReference type="Rhea" id="RHEA-COMP:12315"/>
        <dbReference type="ChEBI" id="CHEBI:15377"/>
        <dbReference type="ChEBI" id="CHEBI:16044"/>
        <dbReference type="ChEBI" id="CHEBI:29950"/>
        <dbReference type="ChEBI" id="CHEBI:44120"/>
        <dbReference type="ChEBI" id="CHEBI:50058"/>
        <dbReference type="EC" id="1.8.4.11"/>
    </reaction>
</comment>
<dbReference type="PANTHER" id="PTHR43774:SF1">
    <property type="entry name" value="PEPTIDE METHIONINE SULFOXIDE REDUCTASE MSRA 2"/>
    <property type="match status" value="1"/>
</dbReference>
<dbReference type="GO" id="GO:0008113">
    <property type="term" value="F:peptide-methionine (S)-S-oxide reductase activity"/>
    <property type="evidence" value="ECO:0007669"/>
    <property type="project" value="UniProtKB-UniRule"/>
</dbReference>
<dbReference type="Proteomes" id="UP000264330">
    <property type="component" value="Unassembled WGS sequence"/>
</dbReference>
<dbReference type="PANTHER" id="PTHR43774">
    <property type="entry name" value="PEPTIDE METHIONINE SULFOXIDE REDUCTASE"/>
    <property type="match status" value="1"/>
</dbReference>
<dbReference type="HAMAP" id="MF_01401">
    <property type="entry name" value="MsrA"/>
    <property type="match status" value="1"/>
</dbReference>
<dbReference type="InterPro" id="IPR002569">
    <property type="entry name" value="Met_Sox_Rdtase_MsrA_dom"/>
</dbReference>
<dbReference type="OMA" id="LFWESHD"/>
<evidence type="ECO:0000256" key="2">
    <source>
        <dbReference type="ARBA" id="ARBA00047806"/>
    </source>
</evidence>
<dbReference type="RefSeq" id="WP_013071966.1">
    <property type="nucleotide sequence ID" value="NZ_CAJXAW010000014.1"/>
</dbReference>
<feature type="domain" description="Peptide methionine sulphoxide reductase MsrA" evidence="5">
    <location>
        <begin position="6"/>
        <end position="159"/>
    </location>
</feature>
<dbReference type="SUPFAM" id="SSF55068">
    <property type="entry name" value="Peptide methionine sulfoxide reductase"/>
    <property type="match status" value="1"/>
</dbReference>
<comment type="similarity">
    <text evidence="4">Belongs to the MsrA Met sulfoxide reductase family.</text>
</comment>
<keyword evidence="1 4" id="KW-0560">Oxidoreductase</keyword>
<evidence type="ECO:0000259" key="5">
    <source>
        <dbReference type="Pfam" id="PF01625"/>
    </source>
</evidence>
<sequence>MKKEETATLAAGCFWCTEAVFQRLEGVSNVISGFTGGEIKNPPYREVVTGRTGHAEGIQFNYDPKVISFQELLLIFFSTHDPTTLNRQQNDVGTQYRSAIFYHSDAQKQIAEQVIKELEAQEVFKDPIVTEVTEASAFYKAEEEHHNFYNQHSSQPYCQYIIDPKIHKLRSLFADKLKK</sequence>
<comment type="catalytic activity">
    <reaction evidence="3 4">
        <text>[thioredoxin]-disulfide + L-methionine + H2O = L-methionine (S)-S-oxide + [thioredoxin]-dithiol</text>
        <dbReference type="Rhea" id="RHEA:19993"/>
        <dbReference type="Rhea" id="RHEA-COMP:10698"/>
        <dbReference type="Rhea" id="RHEA-COMP:10700"/>
        <dbReference type="ChEBI" id="CHEBI:15377"/>
        <dbReference type="ChEBI" id="CHEBI:29950"/>
        <dbReference type="ChEBI" id="CHEBI:50058"/>
        <dbReference type="ChEBI" id="CHEBI:57844"/>
        <dbReference type="ChEBI" id="CHEBI:58772"/>
        <dbReference type="EC" id="1.8.4.11"/>
    </reaction>
</comment>
<feature type="active site" evidence="4">
    <location>
        <position position="13"/>
    </location>
</feature>
<dbReference type="GO" id="GO:0033744">
    <property type="term" value="F:L-methionine:thioredoxin-disulfide S-oxidoreductase activity"/>
    <property type="evidence" value="ECO:0007669"/>
    <property type="project" value="RHEA"/>
</dbReference>
<dbReference type="Pfam" id="PF01625">
    <property type="entry name" value="PMSR"/>
    <property type="match status" value="1"/>
</dbReference>